<feature type="region of interest" description="Disordered" evidence="1">
    <location>
        <begin position="31"/>
        <end position="105"/>
    </location>
</feature>
<dbReference type="EMBL" id="CP109495">
    <property type="protein sequence ID" value="WUX53155.1"/>
    <property type="molecule type" value="Genomic_DNA"/>
</dbReference>
<feature type="compositionally biased region" description="Low complexity" evidence="1">
    <location>
        <begin position="34"/>
        <end position="53"/>
    </location>
</feature>
<evidence type="ECO:0000256" key="1">
    <source>
        <dbReference type="SAM" id="MobiDB-lite"/>
    </source>
</evidence>
<feature type="domain" description="DUF4232" evidence="3">
    <location>
        <begin position="102"/>
        <end position="227"/>
    </location>
</feature>
<dbReference type="Pfam" id="PF14016">
    <property type="entry name" value="DUF4232"/>
    <property type="match status" value="1"/>
</dbReference>
<evidence type="ECO:0000259" key="3">
    <source>
        <dbReference type="Pfam" id="PF14016"/>
    </source>
</evidence>
<feature type="compositionally biased region" description="Basic and acidic residues" evidence="1">
    <location>
        <begin position="54"/>
        <end position="63"/>
    </location>
</feature>
<accession>A0ABZ2A369</accession>
<feature type="compositionally biased region" description="Polar residues" evidence="1">
    <location>
        <begin position="64"/>
        <end position="73"/>
    </location>
</feature>
<dbReference type="PROSITE" id="PS51257">
    <property type="entry name" value="PROKAR_LIPOPROTEIN"/>
    <property type="match status" value="1"/>
</dbReference>
<evidence type="ECO:0000313" key="5">
    <source>
        <dbReference type="Proteomes" id="UP001432209"/>
    </source>
</evidence>
<name>A0ABZ2A369_STRNV</name>
<organism evidence="4 5">
    <name type="scientific">Streptomyces niveus</name>
    <name type="common">Streptomyces spheroides</name>
    <dbReference type="NCBI Taxonomy" id="193462"/>
    <lineage>
        <taxon>Bacteria</taxon>
        <taxon>Bacillati</taxon>
        <taxon>Actinomycetota</taxon>
        <taxon>Actinomycetes</taxon>
        <taxon>Kitasatosporales</taxon>
        <taxon>Streptomycetaceae</taxon>
        <taxon>Streptomyces</taxon>
    </lineage>
</organism>
<proteinExistence type="predicted"/>
<protein>
    <submittedName>
        <fullName evidence="4">DUF4232 domain-containing protein</fullName>
    </submittedName>
</protein>
<feature type="signal peptide" evidence="2">
    <location>
        <begin position="1"/>
        <end position="31"/>
    </location>
</feature>
<feature type="compositionally biased region" description="Low complexity" evidence="1">
    <location>
        <begin position="74"/>
        <end position="87"/>
    </location>
</feature>
<reference evidence="4" key="1">
    <citation type="submission" date="2022-10" db="EMBL/GenBank/DDBJ databases">
        <title>The complete genomes of actinobacterial strains from the NBC collection.</title>
        <authorList>
            <person name="Joergensen T.S."/>
            <person name="Alvarez Arevalo M."/>
            <person name="Sterndorff E.B."/>
            <person name="Faurdal D."/>
            <person name="Vuksanovic O."/>
            <person name="Mourched A.-S."/>
            <person name="Charusanti P."/>
            <person name="Shaw S."/>
            <person name="Blin K."/>
            <person name="Weber T."/>
        </authorList>
    </citation>
    <scope>NUCLEOTIDE SEQUENCE</scope>
    <source>
        <strain evidence="4">NBC_01432</strain>
    </source>
</reference>
<dbReference type="InterPro" id="IPR025326">
    <property type="entry name" value="DUF4232"/>
</dbReference>
<keyword evidence="5" id="KW-1185">Reference proteome</keyword>
<keyword evidence="2" id="KW-0732">Signal</keyword>
<feature type="compositionally biased region" description="Basic and acidic residues" evidence="1">
    <location>
        <begin position="88"/>
        <end position="97"/>
    </location>
</feature>
<dbReference type="Proteomes" id="UP001432209">
    <property type="component" value="Chromosome"/>
</dbReference>
<feature type="chain" id="PRO_5045152423" evidence="2">
    <location>
        <begin position="32"/>
        <end position="236"/>
    </location>
</feature>
<sequence>MRNLRFRSAATATTTALVAALALTACGQSDAVGAASKPDTTTASTASTASTSTPKDEATEKPQDSTGENAQTASNNSSSGKGSSSNKGADKPSDKSNARTTCTGDNTKVTVTNVTRPINHLLVTATNTGSKNCDAYYAPLLGFDDAQSVTQINEDSQPQAVVTLSPGQSAYASIALGGGDGSPTTAAYKLSVSFSGRDNQGSVGSVANLTLPKGTKTNNDTSVSYWQATMADALTW</sequence>
<gene>
    <name evidence="4" type="ORF">OG442_17275</name>
</gene>
<dbReference type="RefSeq" id="WP_329076778.1">
    <property type="nucleotide sequence ID" value="NZ_CP109495.1"/>
</dbReference>
<evidence type="ECO:0000313" key="4">
    <source>
        <dbReference type="EMBL" id="WUX53155.1"/>
    </source>
</evidence>
<evidence type="ECO:0000256" key="2">
    <source>
        <dbReference type="SAM" id="SignalP"/>
    </source>
</evidence>